<reference evidence="2" key="1">
    <citation type="submission" date="2017-09" db="EMBL/GenBank/DDBJ databases">
        <title>Depth-based differentiation of microbial function through sediment-hosted aquifers and enrichment of novel symbionts in the deep terrestrial subsurface.</title>
        <authorList>
            <person name="Probst A.J."/>
            <person name="Ladd B."/>
            <person name="Jarett J.K."/>
            <person name="Geller-Mcgrath D.E."/>
            <person name="Sieber C.M.K."/>
            <person name="Emerson J.B."/>
            <person name="Anantharaman K."/>
            <person name="Thomas B.C."/>
            <person name="Malmstrom R."/>
            <person name="Stieglmeier M."/>
            <person name="Klingl A."/>
            <person name="Woyke T."/>
            <person name="Ryan C.M."/>
            <person name="Banfield J.F."/>
        </authorList>
    </citation>
    <scope>NUCLEOTIDE SEQUENCE [LARGE SCALE GENOMIC DNA]</scope>
</reference>
<evidence type="ECO:0000313" key="1">
    <source>
        <dbReference type="EMBL" id="PJE72772.1"/>
    </source>
</evidence>
<name>A0A2M8L824_9BACT</name>
<proteinExistence type="predicted"/>
<comment type="caution">
    <text evidence="1">The sequence shown here is derived from an EMBL/GenBank/DDBJ whole genome shotgun (WGS) entry which is preliminary data.</text>
</comment>
<dbReference type="Proteomes" id="UP000230603">
    <property type="component" value="Unassembled WGS sequence"/>
</dbReference>
<dbReference type="EMBL" id="PFEP01000042">
    <property type="protein sequence ID" value="PJE72772.1"/>
    <property type="molecule type" value="Genomic_DNA"/>
</dbReference>
<gene>
    <name evidence="1" type="ORF">COV00_03475</name>
</gene>
<protein>
    <recommendedName>
        <fullName evidence="3">TRASH domain-containing protein</fullName>
    </recommendedName>
</protein>
<sequence>MKITINQYKKEFFNTIYPGWSSYEDSLRNKFLIPLIIKIWAYEEACKRVALDKFCSNNVVKSLDKFFSEGYFDNLEASEYKERGFYKKEDREKLRKEVEKSFESSIDQKEIEAKRNELIEVSDFQKAKISKTKNKNFKKLLRRSLDIIKKELENLYPNEKLKRMEEIAGLIHLKPVPFIAGYVQNVIQKYGEKYARQFSSEWQEQGWIPKKLPVAIGEEIKAKYSSICYLYGKKEAKKLIQEFNLTEDQVKNIQRIAFNEILRITNSKLRTVKLPSIIRTLEEAIEIQFPKWLQDLGFEPWINLITLRKENTNKPNTVCWRCGKPLIKKDNKHYCSRRENRPCVETRPKEEGERERECSVILRTKNKCEWCGKDSPSNYIIKHKGEWRQFCSKKCYNTLRQTERRKLKKS</sequence>
<evidence type="ECO:0008006" key="3">
    <source>
        <dbReference type="Google" id="ProtNLM"/>
    </source>
</evidence>
<dbReference type="AlphaFoldDB" id="A0A2M8L824"/>
<accession>A0A2M8L824</accession>
<organism evidence="1 2">
    <name type="scientific">Candidatus Tagabacteria bacterium CG10_big_fil_rev_8_21_14_0_10_40_13</name>
    <dbReference type="NCBI Taxonomy" id="1975022"/>
    <lineage>
        <taxon>Bacteria</taxon>
        <taxon>Candidatus Tagaibacteriota</taxon>
    </lineage>
</organism>
<evidence type="ECO:0000313" key="2">
    <source>
        <dbReference type="Proteomes" id="UP000230603"/>
    </source>
</evidence>